<proteinExistence type="predicted"/>
<comment type="caution">
    <text evidence="2">The sequence shown here is derived from an EMBL/GenBank/DDBJ whole genome shotgun (WGS) entry which is preliminary data.</text>
</comment>
<evidence type="ECO:0000313" key="2">
    <source>
        <dbReference type="EMBL" id="PCG08151.1"/>
    </source>
</evidence>
<accession>A0A2A4HVT9</accession>
<keyword evidence="1" id="KW-1133">Transmembrane helix</keyword>
<reference evidence="2 3" key="1">
    <citation type="submission" date="2017-09" db="EMBL/GenBank/DDBJ databases">
        <title>Sphingomonas ginsenosidimutans KACC 14949, whole genome shotgun sequence.</title>
        <authorList>
            <person name="Feng G."/>
            <person name="Zhu H."/>
        </authorList>
    </citation>
    <scope>NUCLEOTIDE SEQUENCE [LARGE SCALE GENOMIC DNA]</scope>
    <source>
        <strain evidence="2 3">KACC 14949</strain>
    </source>
</reference>
<gene>
    <name evidence="2" type="ORF">COA17_13835</name>
</gene>
<protein>
    <submittedName>
        <fullName evidence="2">Uncharacterized protein</fullName>
    </submittedName>
</protein>
<sequence length="133" mass="14839">MQANARPLGPERQFERVEGVEQIIGTVGRQEAVHDVRRTLGRNLVDGPSGEKPLLGLVHFDLKSRVRRNEEPRGFGAVPLTERFLVEWSSAHLGPERFRNLSPEIVYAALVFPGGVAICTIRVSLYQRAVKTP</sequence>
<dbReference type="EMBL" id="NWVD01000007">
    <property type="protein sequence ID" value="PCG08151.1"/>
    <property type="molecule type" value="Genomic_DNA"/>
</dbReference>
<dbReference type="Proteomes" id="UP000218784">
    <property type="component" value="Unassembled WGS sequence"/>
</dbReference>
<feature type="transmembrane region" description="Helical" evidence="1">
    <location>
        <begin position="105"/>
        <end position="125"/>
    </location>
</feature>
<keyword evidence="1" id="KW-0472">Membrane</keyword>
<keyword evidence="3" id="KW-1185">Reference proteome</keyword>
<evidence type="ECO:0000256" key="1">
    <source>
        <dbReference type="SAM" id="Phobius"/>
    </source>
</evidence>
<name>A0A2A4HVT9_9SPHN</name>
<dbReference type="AlphaFoldDB" id="A0A2A4HVT9"/>
<keyword evidence="1" id="KW-0812">Transmembrane</keyword>
<evidence type="ECO:0000313" key="3">
    <source>
        <dbReference type="Proteomes" id="UP000218784"/>
    </source>
</evidence>
<organism evidence="2 3">
    <name type="scientific">Sphingomonas ginsenosidimutans</name>
    <dbReference type="NCBI Taxonomy" id="862134"/>
    <lineage>
        <taxon>Bacteria</taxon>
        <taxon>Pseudomonadati</taxon>
        <taxon>Pseudomonadota</taxon>
        <taxon>Alphaproteobacteria</taxon>
        <taxon>Sphingomonadales</taxon>
        <taxon>Sphingomonadaceae</taxon>
        <taxon>Sphingomonas</taxon>
    </lineage>
</organism>